<feature type="region of interest" description="Disordered" evidence="1">
    <location>
        <begin position="28"/>
        <end position="82"/>
    </location>
</feature>
<sequence length="247" mass="25978">MKASSYLHIDHHVQLRPRAALDLLGATGRDDGHARRQAHDPAGVAAGLPRRLHHGHRAAIRPRDRAPRASHDGERDRHHAPVEDRAGVLLQRGADDDAVAGDVTVVGFTGAGILPELGASVGGEPSDARRRARGVAVGEGEGEVDGGARGAVEVEVQEDGEGEVEGGARGAVEALYCRMIGTLEKGLSPHSEKDARIHRATLEMWVIIGIQVSHCSSIPLGYQRKAIAAMHAIAAVSTCGNHSVQNG</sequence>
<dbReference type="AlphaFoldDB" id="A0A8J5KSZ5"/>
<name>A0A8J5KSZ5_ZINOF</name>
<evidence type="ECO:0000313" key="3">
    <source>
        <dbReference type="Proteomes" id="UP000734854"/>
    </source>
</evidence>
<gene>
    <name evidence="2" type="ORF">ZIOFF_056939</name>
</gene>
<comment type="caution">
    <text evidence="2">The sequence shown here is derived from an EMBL/GenBank/DDBJ whole genome shotgun (WGS) entry which is preliminary data.</text>
</comment>
<dbReference type="Proteomes" id="UP000734854">
    <property type="component" value="Unassembled WGS sequence"/>
</dbReference>
<feature type="compositionally biased region" description="Basic and acidic residues" evidence="1">
    <location>
        <begin position="61"/>
        <end position="82"/>
    </location>
</feature>
<organism evidence="2 3">
    <name type="scientific">Zingiber officinale</name>
    <name type="common">Ginger</name>
    <name type="synonym">Amomum zingiber</name>
    <dbReference type="NCBI Taxonomy" id="94328"/>
    <lineage>
        <taxon>Eukaryota</taxon>
        <taxon>Viridiplantae</taxon>
        <taxon>Streptophyta</taxon>
        <taxon>Embryophyta</taxon>
        <taxon>Tracheophyta</taxon>
        <taxon>Spermatophyta</taxon>
        <taxon>Magnoliopsida</taxon>
        <taxon>Liliopsida</taxon>
        <taxon>Zingiberales</taxon>
        <taxon>Zingiberaceae</taxon>
        <taxon>Zingiber</taxon>
    </lineage>
</organism>
<accession>A0A8J5KSZ5</accession>
<protein>
    <submittedName>
        <fullName evidence="2">Uncharacterized protein</fullName>
    </submittedName>
</protein>
<feature type="compositionally biased region" description="Basic residues" evidence="1">
    <location>
        <begin position="50"/>
        <end position="60"/>
    </location>
</feature>
<keyword evidence="3" id="KW-1185">Reference proteome</keyword>
<proteinExistence type="predicted"/>
<evidence type="ECO:0000313" key="2">
    <source>
        <dbReference type="EMBL" id="KAG6488180.1"/>
    </source>
</evidence>
<feature type="compositionally biased region" description="Basic and acidic residues" evidence="1">
    <location>
        <begin position="28"/>
        <end position="39"/>
    </location>
</feature>
<reference evidence="2 3" key="1">
    <citation type="submission" date="2020-08" db="EMBL/GenBank/DDBJ databases">
        <title>Plant Genome Project.</title>
        <authorList>
            <person name="Zhang R.-G."/>
        </authorList>
    </citation>
    <scope>NUCLEOTIDE SEQUENCE [LARGE SCALE GENOMIC DNA]</scope>
    <source>
        <tissue evidence="2">Rhizome</tissue>
    </source>
</reference>
<evidence type="ECO:0000256" key="1">
    <source>
        <dbReference type="SAM" id="MobiDB-lite"/>
    </source>
</evidence>
<dbReference type="EMBL" id="JACMSC010000015">
    <property type="protein sequence ID" value="KAG6488180.1"/>
    <property type="molecule type" value="Genomic_DNA"/>
</dbReference>